<evidence type="ECO:0000313" key="2">
    <source>
        <dbReference type="EMBL" id="MBF8377977.1"/>
    </source>
</evidence>
<name>A0ABS0F3X0_9BACL</name>
<evidence type="ECO:0000256" key="1">
    <source>
        <dbReference type="SAM" id="Phobius"/>
    </source>
</evidence>
<keyword evidence="3" id="KW-1185">Reference proteome</keyword>
<organism evidence="2 3">
    <name type="scientific">Alicyclobacillus mali</name>
    <name type="common">ex Roth et al. 2021</name>
    <dbReference type="NCBI Taxonomy" id="1123961"/>
    <lineage>
        <taxon>Bacteria</taxon>
        <taxon>Bacillati</taxon>
        <taxon>Bacillota</taxon>
        <taxon>Bacilli</taxon>
        <taxon>Bacillales</taxon>
        <taxon>Alicyclobacillaceae</taxon>
        <taxon>Alicyclobacillus</taxon>
    </lineage>
</organism>
<keyword evidence="1" id="KW-1133">Transmembrane helix</keyword>
<accession>A0ABS0F3X0</accession>
<protein>
    <submittedName>
        <fullName evidence="2">Uncharacterized protein</fullName>
    </submittedName>
</protein>
<gene>
    <name evidence="2" type="ORF">IW967_08870</name>
</gene>
<dbReference type="RefSeq" id="WP_067847044.1">
    <property type="nucleotide sequence ID" value="NZ_JADPKZ010000040.1"/>
</dbReference>
<keyword evidence="1" id="KW-0472">Membrane</keyword>
<evidence type="ECO:0000313" key="3">
    <source>
        <dbReference type="Proteomes" id="UP000642910"/>
    </source>
</evidence>
<sequence length="76" mass="8517">MWWLRGFGASHAFSRGFFSHSYGYGYGGYGLGHMFVNGLVHGLGFGIGYGIARHIPFTLILVIAIVALVWWLARRR</sequence>
<proteinExistence type="predicted"/>
<dbReference type="EMBL" id="JADPKZ010000040">
    <property type="protein sequence ID" value="MBF8377977.1"/>
    <property type="molecule type" value="Genomic_DNA"/>
</dbReference>
<comment type="caution">
    <text evidence="2">The sequence shown here is derived from an EMBL/GenBank/DDBJ whole genome shotgun (WGS) entry which is preliminary data.</text>
</comment>
<dbReference type="Proteomes" id="UP000642910">
    <property type="component" value="Unassembled WGS sequence"/>
</dbReference>
<keyword evidence="1" id="KW-0812">Transmembrane</keyword>
<feature type="transmembrane region" description="Helical" evidence="1">
    <location>
        <begin position="55"/>
        <end position="73"/>
    </location>
</feature>
<reference evidence="2 3" key="1">
    <citation type="submission" date="2020-11" db="EMBL/GenBank/DDBJ databases">
        <title>Genomic insight of Alicyclobacillus mali FL 18 reveals a new arsenic-resistant strain, with potential in environmental biotechnology.</title>
        <authorList>
            <person name="Fiorentino G."/>
            <person name="Gallo G."/>
            <person name="Aulitto M."/>
        </authorList>
    </citation>
    <scope>NUCLEOTIDE SEQUENCE [LARGE SCALE GENOMIC DNA]</scope>
    <source>
        <strain evidence="2 3">FL 18</strain>
    </source>
</reference>